<reference evidence="1" key="1">
    <citation type="journal article" date="2012" name="PLoS ONE">
        <title>Gene sets for utilization of primary and secondary nutrition supplies in the distal gut of endangered iberian lynx.</title>
        <authorList>
            <person name="Alcaide M."/>
            <person name="Messina E."/>
            <person name="Richter M."/>
            <person name="Bargiela R."/>
            <person name="Peplies J."/>
            <person name="Huws S.A."/>
            <person name="Newbold C.J."/>
            <person name="Golyshin P.N."/>
            <person name="Simon M.A."/>
            <person name="Lopez G."/>
            <person name="Yakimov M.M."/>
            <person name="Ferrer M."/>
        </authorList>
    </citation>
    <scope>NUCLEOTIDE SEQUENCE</scope>
</reference>
<dbReference type="EMBL" id="AMCI01003368">
    <property type="protein sequence ID" value="EJX00453.1"/>
    <property type="molecule type" value="Genomic_DNA"/>
</dbReference>
<protein>
    <submittedName>
        <fullName evidence="1">Uncharacterized protein</fullName>
    </submittedName>
</protein>
<name>J9GF66_9ZZZZ</name>
<comment type="caution">
    <text evidence="1">The sequence shown here is derived from an EMBL/GenBank/DDBJ whole genome shotgun (WGS) entry which is preliminary data.</text>
</comment>
<organism evidence="1">
    <name type="scientific">gut metagenome</name>
    <dbReference type="NCBI Taxonomy" id="749906"/>
    <lineage>
        <taxon>unclassified sequences</taxon>
        <taxon>metagenomes</taxon>
        <taxon>organismal metagenomes</taxon>
    </lineage>
</organism>
<accession>J9GF66</accession>
<dbReference type="AlphaFoldDB" id="J9GF66"/>
<proteinExistence type="predicted"/>
<gene>
    <name evidence="1" type="ORF">EVA_11443</name>
</gene>
<sequence>MCSSCIPSIKRSAVIITSSAGIRFKSCSYKRIVGRTSSATCSGIS</sequence>
<evidence type="ECO:0000313" key="1">
    <source>
        <dbReference type="EMBL" id="EJX00453.1"/>
    </source>
</evidence>